<accession>A0A9P0DRE7</accession>
<dbReference type="SUPFAM" id="SSF50978">
    <property type="entry name" value="WD40 repeat-like"/>
    <property type="match status" value="1"/>
</dbReference>
<feature type="domain" description="Bromo" evidence="7">
    <location>
        <begin position="1161"/>
        <end position="1231"/>
    </location>
</feature>
<feature type="compositionally biased region" description="Low complexity" evidence="6">
    <location>
        <begin position="1419"/>
        <end position="1436"/>
    </location>
</feature>
<feature type="compositionally biased region" description="Acidic residues" evidence="6">
    <location>
        <begin position="1509"/>
        <end position="1524"/>
    </location>
</feature>
<feature type="repeat" description="WD" evidence="5">
    <location>
        <begin position="253"/>
        <end position="288"/>
    </location>
</feature>
<dbReference type="EMBL" id="OU896723">
    <property type="protein sequence ID" value="CAH1154864.1"/>
    <property type="molecule type" value="Genomic_DNA"/>
</dbReference>
<reference evidence="8" key="1">
    <citation type="submission" date="2022-01" db="EMBL/GenBank/DDBJ databases">
        <authorList>
            <person name="King R."/>
        </authorList>
    </citation>
    <scope>NUCLEOTIDE SEQUENCE</scope>
</reference>
<feature type="compositionally biased region" description="Acidic residues" evidence="6">
    <location>
        <begin position="803"/>
        <end position="823"/>
    </location>
</feature>
<feature type="region of interest" description="Disordered" evidence="6">
    <location>
        <begin position="724"/>
        <end position="884"/>
    </location>
</feature>
<dbReference type="SUPFAM" id="SSF47370">
    <property type="entry name" value="Bromodomain"/>
    <property type="match status" value="2"/>
</dbReference>
<dbReference type="FunFam" id="2.130.10.10:FF:000997">
    <property type="entry name" value="AGAP002030-PA-like protein"/>
    <property type="match status" value="1"/>
</dbReference>
<dbReference type="GO" id="GO:0006357">
    <property type="term" value="P:regulation of transcription by RNA polymerase II"/>
    <property type="evidence" value="ECO:0007669"/>
    <property type="project" value="TreeGrafter"/>
</dbReference>
<evidence type="ECO:0000313" key="9">
    <source>
        <dbReference type="Proteomes" id="UP001153737"/>
    </source>
</evidence>
<dbReference type="PANTHER" id="PTHR16266">
    <property type="entry name" value="WD REPEAT DOMAIN 9"/>
    <property type="match status" value="1"/>
</dbReference>
<feature type="compositionally biased region" description="Low complexity" evidence="6">
    <location>
        <begin position="763"/>
        <end position="776"/>
    </location>
</feature>
<dbReference type="InterPro" id="IPR057452">
    <property type="entry name" value="BRWD/PHIP_N"/>
</dbReference>
<dbReference type="Gene3D" id="2.130.10.10">
    <property type="entry name" value="YVTN repeat-like/Quinoprotein amine dehydrogenase"/>
    <property type="match status" value="3"/>
</dbReference>
<gene>
    <name evidence="8" type="ORF">PHAECO_LOCUS5489</name>
</gene>
<evidence type="ECO:0000256" key="4">
    <source>
        <dbReference type="PROSITE-ProRule" id="PRU00035"/>
    </source>
</evidence>
<proteinExistence type="predicted"/>
<reference evidence="8" key="2">
    <citation type="submission" date="2022-10" db="EMBL/GenBank/DDBJ databases">
        <authorList>
            <consortium name="ENA_rothamsted_submissions"/>
            <consortium name="culmorum"/>
            <person name="King R."/>
        </authorList>
    </citation>
    <scope>NUCLEOTIDE SEQUENCE</scope>
</reference>
<dbReference type="FunFam" id="1.20.920.10:FF:000066">
    <property type="entry name" value="Transcription initiation factor TFIID subunit 1"/>
    <property type="match status" value="1"/>
</dbReference>
<dbReference type="GO" id="GO:0007010">
    <property type="term" value="P:cytoskeleton organization"/>
    <property type="evidence" value="ECO:0007669"/>
    <property type="project" value="TreeGrafter"/>
</dbReference>
<evidence type="ECO:0000259" key="7">
    <source>
        <dbReference type="PROSITE" id="PS50014"/>
    </source>
</evidence>
<feature type="compositionally biased region" description="Polar residues" evidence="6">
    <location>
        <begin position="1465"/>
        <end position="1480"/>
    </location>
</feature>
<dbReference type="PRINTS" id="PR00503">
    <property type="entry name" value="BROMODOMAIN"/>
</dbReference>
<dbReference type="Pfam" id="PF25437">
    <property type="entry name" value="BRWD1_N"/>
    <property type="match status" value="1"/>
</dbReference>
<dbReference type="OrthoDB" id="10265743at2759"/>
<dbReference type="SMART" id="SM00297">
    <property type="entry name" value="BROMO"/>
    <property type="match status" value="2"/>
</dbReference>
<dbReference type="InterPro" id="IPR052060">
    <property type="entry name" value="Bromo_WD_repeat"/>
</dbReference>
<evidence type="ECO:0000256" key="1">
    <source>
        <dbReference type="ARBA" id="ARBA00022574"/>
    </source>
</evidence>
<evidence type="ECO:0000256" key="5">
    <source>
        <dbReference type="PROSITE-ProRule" id="PRU00221"/>
    </source>
</evidence>
<dbReference type="InterPro" id="IPR036427">
    <property type="entry name" value="Bromodomain-like_sf"/>
</dbReference>
<dbReference type="GO" id="GO:0005634">
    <property type="term" value="C:nucleus"/>
    <property type="evidence" value="ECO:0007669"/>
    <property type="project" value="TreeGrafter"/>
</dbReference>
<keyword evidence="1 5" id="KW-0853">WD repeat</keyword>
<feature type="compositionally biased region" description="Basic residues" evidence="6">
    <location>
        <begin position="787"/>
        <end position="798"/>
    </location>
</feature>
<dbReference type="CDD" id="cd00200">
    <property type="entry name" value="WD40"/>
    <property type="match status" value="1"/>
</dbReference>
<organism evidence="8 9">
    <name type="scientific">Phaedon cochleariae</name>
    <name type="common">Mustard beetle</name>
    <dbReference type="NCBI Taxonomy" id="80249"/>
    <lineage>
        <taxon>Eukaryota</taxon>
        <taxon>Metazoa</taxon>
        <taxon>Ecdysozoa</taxon>
        <taxon>Arthropoda</taxon>
        <taxon>Hexapoda</taxon>
        <taxon>Insecta</taxon>
        <taxon>Pterygota</taxon>
        <taxon>Neoptera</taxon>
        <taxon>Endopterygota</taxon>
        <taxon>Coleoptera</taxon>
        <taxon>Polyphaga</taxon>
        <taxon>Cucujiformia</taxon>
        <taxon>Chrysomeloidea</taxon>
        <taxon>Chrysomelidae</taxon>
        <taxon>Chrysomelinae</taxon>
        <taxon>Chrysomelini</taxon>
        <taxon>Phaedon</taxon>
    </lineage>
</organism>
<feature type="repeat" description="WD" evidence="5">
    <location>
        <begin position="169"/>
        <end position="210"/>
    </location>
</feature>
<feature type="repeat" description="WD" evidence="5">
    <location>
        <begin position="356"/>
        <end position="387"/>
    </location>
</feature>
<dbReference type="Pfam" id="PF25313">
    <property type="entry name" value="BRWD_AD"/>
    <property type="match status" value="1"/>
</dbReference>
<dbReference type="SMART" id="SM00320">
    <property type="entry name" value="WD40"/>
    <property type="match status" value="8"/>
</dbReference>
<dbReference type="InterPro" id="IPR057451">
    <property type="entry name" value="BRWD/PHIP_AD"/>
</dbReference>
<feature type="domain" description="Bromo" evidence="7">
    <location>
        <begin position="1312"/>
        <end position="1382"/>
    </location>
</feature>
<dbReference type="PROSITE" id="PS00633">
    <property type="entry name" value="BROMODOMAIN_1"/>
    <property type="match status" value="1"/>
</dbReference>
<feature type="compositionally biased region" description="Basic and acidic residues" evidence="6">
    <location>
        <begin position="1541"/>
        <end position="1554"/>
    </location>
</feature>
<dbReference type="PROSITE" id="PS50082">
    <property type="entry name" value="WD_REPEATS_2"/>
    <property type="match status" value="5"/>
</dbReference>
<evidence type="ECO:0000256" key="2">
    <source>
        <dbReference type="ARBA" id="ARBA00022737"/>
    </source>
</evidence>
<feature type="repeat" description="WD" evidence="5">
    <location>
        <begin position="456"/>
        <end position="498"/>
    </location>
</feature>
<sequence>MERDKSTSLESDVYFLIQKFLSSGLLKRTLMVFNEELEENNILPRRIDWEGNEHERTVEDMVNQFPNIRPDYLLHLCSLASKSFDNSFASTSRSFLSFRPNLCDENGILTNFKQYFNHATRRHSAPVQNLNVSLNIVNSIRGREVSGPLSRHRTITPKLYSALQIQRITIGHLSAVYCLLFDHSGKYIMTGADDLLIKLWSACTGRLIAVFRGASSEITDIAVNSENTLLAAGSIDRILRVWSVQTGAPVAVLTGHSGMITSVNFCPTACWGVRYLISTSTDGSIAFWMYTYESGIKAEFRRNPIMYQEKIRPGQSQMICSSFSPGGTFLATGSADHHVRVYYMKGDEGPHRILEMEAHSDRVDSIQWAHAGLRFLSGSKDGMAIIWWFERQQWKSIHLQMSTRLPSAQNAAETDTKRLKVTMVCWNKTDNYVVTAVSDCTLKTWNSSGGQLDKVLTGHTDEIYVLEAHPHDDDVILSAGHDGQLIVWNILKGEIVFKFLNTIEGQGFGALFDVKWSPDGSVIAGCDSHGHILLFGFGNGSPYFQKLPQELFFHTDYRPLVRDSGHYVLDEQTQVPPHLMPPPFLVDIDGNPYPPMLQRLVPGRESCDAEQLVPNIVIGNEGTQEVIQDIPQNHVADLENIDVDDISIPSSFRQGRRYSNRDHERIRQSTGDWQSDPTFEWKRNVLVQPLRKSVLERAKEIRECLKNVEIEEYQKQLRQRPHMISINAPNNLRKKEDKKKKKAMYVTRAVRNQYEYKEDEPESSGNYSESSESSDWVAEEEEERTRKERPKRSNRRKVKIQEESDQEEEDDDDDDEEDSDDFDHDQPSTSKNHVNRRKEPNPNKTKENNSIKHNKDKENHVNKSREGRSNHVSKSSEKQNKIKESLLGKANLVIRLSKTTADNAYTAAQSTSNNTNPKPKLKLTDQYRLSEWLSETRPRKSPYYPQLGDEIVYFMQGHQLYLNAVEMKKIYEISTKDLPWNKMQIRDHEFVKVIGIQYEIKPPRLCFLKLGILDDEGRLTGKGFIVKYHDMPDVLDFFVLKQMYITAMSRNWQTNDNFRCMIDDEWWIGQIMNKSPASENFPDSSFLCYEIKWTNGELERMSPWDMETIDPERIPEDVSLSMPVTQDELASILYKTAECDWPSDDLNSITQNVVSGLTKVMELAIAEPFLVPVDINVYPEYAMFIEYPIDLSTIKSRFENRFYRRLIAAQFDIRYLALNAEKFNEKHSAIVKQSRIITDLCLRLVKNCTDSVDVPTLYHRIVDAYDSGASEEDIDVPPSTSKNLRVSVKNKRINRPIYDWKGESLKLVEALWDNPDSEPFREPVNPVLYHDYHRIVQNPMDLGTVREKVKNNEYELPQQFCIDMRLIFQNSWQYTPDKKTRIYEMTVRLSNLFEDRMTEIMSNWKSSRRRKNGRKTNGTDSDISISQSTSSSSPSSNEEEEVLSKLVSTQAPISDDDDTPLNILYSRTNTESDNTSQSTLDKALAAKTNEDSEEEYRPRAGRSRHVTTSEDDLDVSASSSEEETGDRRNNLRRRPVRKKVQQRDSSESDRDSSRVNKRVKKNSDSEGSGGRTTLGVNHDGGFLTNVSSRGRVRKLTERAKALFNRR</sequence>
<keyword evidence="2" id="KW-0677">Repeat</keyword>
<evidence type="ECO:0000256" key="3">
    <source>
        <dbReference type="ARBA" id="ARBA00023117"/>
    </source>
</evidence>
<dbReference type="PANTHER" id="PTHR16266:SF17">
    <property type="entry name" value="BRWD3"/>
    <property type="match status" value="1"/>
</dbReference>
<evidence type="ECO:0000256" key="6">
    <source>
        <dbReference type="SAM" id="MobiDB-lite"/>
    </source>
</evidence>
<dbReference type="InterPro" id="IPR001487">
    <property type="entry name" value="Bromodomain"/>
</dbReference>
<dbReference type="InterPro" id="IPR015943">
    <property type="entry name" value="WD40/YVTN_repeat-like_dom_sf"/>
</dbReference>
<dbReference type="PROSITE" id="PS00678">
    <property type="entry name" value="WD_REPEATS_1"/>
    <property type="match status" value="1"/>
</dbReference>
<dbReference type="PROSITE" id="PS50294">
    <property type="entry name" value="WD_REPEATS_REGION"/>
    <property type="match status" value="5"/>
</dbReference>
<dbReference type="Pfam" id="PF00400">
    <property type="entry name" value="WD40"/>
    <property type="match status" value="7"/>
</dbReference>
<dbReference type="PROSITE" id="PS50014">
    <property type="entry name" value="BROMODOMAIN_2"/>
    <property type="match status" value="2"/>
</dbReference>
<keyword evidence="9" id="KW-1185">Reference proteome</keyword>
<evidence type="ECO:0000313" key="8">
    <source>
        <dbReference type="EMBL" id="CAH1154864.1"/>
    </source>
</evidence>
<dbReference type="GO" id="GO:0008360">
    <property type="term" value="P:regulation of cell shape"/>
    <property type="evidence" value="ECO:0007669"/>
    <property type="project" value="TreeGrafter"/>
</dbReference>
<feature type="repeat" description="WD" evidence="5">
    <location>
        <begin position="211"/>
        <end position="252"/>
    </location>
</feature>
<feature type="compositionally biased region" description="Basic residues" evidence="6">
    <location>
        <begin position="1530"/>
        <end position="1540"/>
    </location>
</feature>
<keyword evidence="3 4" id="KW-0103">Bromodomain</keyword>
<dbReference type="Proteomes" id="UP001153737">
    <property type="component" value="Chromosome 17"/>
</dbReference>
<protein>
    <recommendedName>
        <fullName evidence="7">Bromo domain-containing protein</fullName>
    </recommendedName>
</protein>
<dbReference type="Gene3D" id="1.20.920.10">
    <property type="entry name" value="Bromodomain-like"/>
    <property type="match status" value="2"/>
</dbReference>
<dbReference type="InterPro" id="IPR019775">
    <property type="entry name" value="WD40_repeat_CS"/>
</dbReference>
<dbReference type="InterPro" id="IPR018359">
    <property type="entry name" value="Bromodomain_CS"/>
</dbReference>
<name>A0A9P0DRE7_PHACE</name>
<dbReference type="InterPro" id="IPR036322">
    <property type="entry name" value="WD40_repeat_dom_sf"/>
</dbReference>
<dbReference type="CDD" id="cd05529">
    <property type="entry name" value="Bromo_WDR9_I_like"/>
    <property type="match status" value="1"/>
</dbReference>
<feature type="compositionally biased region" description="Basic and acidic residues" evidence="6">
    <location>
        <begin position="837"/>
        <end position="884"/>
    </location>
</feature>
<feature type="region of interest" description="Disordered" evidence="6">
    <location>
        <begin position="1404"/>
        <end position="1585"/>
    </location>
</feature>
<dbReference type="InterPro" id="IPR001680">
    <property type="entry name" value="WD40_rpt"/>
</dbReference>
<dbReference type="Pfam" id="PF00439">
    <property type="entry name" value="Bromodomain"/>
    <property type="match status" value="2"/>
</dbReference>